<protein>
    <recommendedName>
        <fullName evidence="4">SET domain-containing protein</fullName>
    </recommendedName>
</protein>
<dbReference type="PaxDb" id="35128-Thaps25681"/>
<feature type="compositionally biased region" description="Basic and acidic residues" evidence="1">
    <location>
        <begin position="13"/>
        <end position="28"/>
    </location>
</feature>
<dbReference type="KEGG" id="tps:THAPSDRAFT_25681"/>
<dbReference type="GeneID" id="7449469"/>
<gene>
    <name evidence="2" type="ORF">THAPSDRAFT_25681</name>
</gene>
<evidence type="ECO:0000313" key="3">
    <source>
        <dbReference type="Proteomes" id="UP000001449"/>
    </source>
</evidence>
<dbReference type="Gene3D" id="2.170.270.10">
    <property type="entry name" value="SET domain"/>
    <property type="match status" value="1"/>
</dbReference>
<feature type="region of interest" description="Disordered" evidence="1">
    <location>
        <begin position="1"/>
        <end position="82"/>
    </location>
</feature>
<feature type="compositionally biased region" description="Basic residues" evidence="1">
    <location>
        <begin position="1"/>
        <end position="12"/>
    </location>
</feature>
<dbReference type="eggNOG" id="ENOG502S3NK">
    <property type="taxonomic scope" value="Eukaryota"/>
</dbReference>
<dbReference type="HOGENOM" id="CLU_710788_0_0_1"/>
<feature type="region of interest" description="Disordered" evidence="1">
    <location>
        <begin position="158"/>
        <end position="180"/>
    </location>
</feature>
<dbReference type="InterPro" id="IPR046341">
    <property type="entry name" value="SET_dom_sf"/>
</dbReference>
<evidence type="ECO:0008006" key="4">
    <source>
        <dbReference type="Google" id="ProtNLM"/>
    </source>
</evidence>
<dbReference type="RefSeq" id="XP_002294803.1">
    <property type="nucleotide sequence ID" value="XM_002294767.1"/>
</dbReference>
<reference evidence="2 3" key="2">
    <citation type="journal article" date="2008" name="Nature">
        <title>The Phaeodactylum genome reveals the evolutionary history of diatom genomes.</title>
        <authorList>
            <person name="Bowler C."/>
            <person name="Allen A.E."/>
            <person name="Badger J.H."/>
            <person name="Grimwood J."/>
            <person name="Jabbari K."/>
            <person name="Kuo A."/>
            <person name="Maheswari U."/>
            <person name="Martens C."/>
            <person name="Maumus F."/>
            <person name="Otillar R.P."/>
            <person name="Rayko E."/>
            <person name="Salamov A."/>
            <person name="Vandepoele K."/>
            <person name="Beszteri B."/>
            <person name="Gruber A."/>
            <person name="Heijde M."/>
            <person name="Katinka M."/>
            <person name="Mock T."/>
            <person name="Valentin K."/>
            <person name="Verret F."/>
            <person name="Berges J.A."/>
            <person name="Brownlee C."/>
            <person name="Cadoret J.P."/>
            <person name="Chiovitti A."/>
            <person name="Choi C.J."/>
            <person name="Coesel S."/>
            <person name="De Martino A."/>
            <person name="Detter J.C."/>
            <person name="Durkin C."/>
            <person name="Falciatore A."/>
            <person name="Fournet J."/>
            <person name="Haruta M."/>
            <person name="Huysman M.J."/>
            <person name="Jenkins B.D."/>
            <person name="Jiroutova K."/>
            <person name="Jorgensen R.E."/>
            <person name="Joubert Y."/>
            <person name="Kaplan A."/>
            <person name="Kroger N."/>
            <person name="Kroth P.G."/>
            <person name="La Roche J."/>
            <person name="Lindquist E."/>
            <person name="Lommer M."/>
            <person name="Martin-Jezequel V."/>
            <person name="Lopez P.J."/>
            <person name="Lucas S."/>
            <person name="Mangogna M."/>
            <person name="McGinnis K."/>
            <person name="Medlin L.K."/>
            <person name="Montsant A."/>
            <person name="Oudot-Le Secq M.P."/>
            <person name="Napoli C."/>
            <person name="Obornik M."/>
            <person name="Parker M.S."/>
            <person name="Petit J.L."/>
            <person name="Porcel B.M."/>
            <person name="Poulsen N."/>
            <person name="Robison M."/>
            <person name="Rychlewski L."/>
            <person name="Rynearson T.A."/>
            <person name="Schmutz J."/>
            <person name="Shapiro H."/>
            <person name="Siaut M."/>
            <person name="Stanley M."/>
            <person name="Sussman M.R."/>
            <person name="Taylor A.R."/>
            <person name="Vardi A."/>
            <person name="von Dassow P."/>
            <person name="Vyverman W."/>
            <person name="Willis A."/>
            <person name="Wyrwicz L.S."/>
            <person name="Rokhsar D.S."/>
            <person name="Weissenbach J."/>
            <person name="Armbrust E.V."/>
            <person name="Green B.R."/>
            <person name="Van de Peer Y."/>
            <person name="Grigoriev I.V."/>
        </authorList>
    </citation>
    <scope>NUCLEOTIDE SEQUENCE [LARGE SCALE GENOMIC DNA]</scope>
    <source>
        <strain evidence="2 3">CCMP1335</strain>
    </source>
</reference>
<feature type="compositionally biased region" description="Polar residues" evidence="1">
    <location>
        <begin position="166"/>
        <end position="180"/>
    </location>
</feature>
<name>B8CF81_THAPS</name>
<reference evidence="2 3" key="1">
    <citation type="journal article" date="2004" name="Science">
        <title>The genome of the diatom Thalassiosira pseudonana: ecology, evolution, and metabolism.</title>
        <authorList>
            <person name="Armbrust E.V."/>
            <person name="Berges J.A."/>
            <person name="Bowler C."/>
            <person name="Green B.R."/>
            <person name="Martinez D."/>
            <person name="Putnam N.H."/>
            <person name="Zhou S."/>
            <person name="Allen A.E."/>
            <person name="Apt K.E."/>
            <person name="Bechner M."/>
            <person name="Brzezinski M.A."/>
            <person name="Chaal B.K."/>
            <person name="Chiovitti A."/>
            <person name="Davis A.K."/>
            <person name="Demarest M.S."/>
            <person name="Detter J.C."/>
            <person name="Glavina T."/>
            <person name="Goodstein D."/>
            <person name="Hadi M.Z."/>
            <person name="Hellsten U."/>
            <person name="Hildebrand M."/>
            <person name="Jenkins B.D."/>
            <person name="Jurka J."/>
            <person name="Kapitonov V.V."/>
            <person name="Kroger N."/>
            <person name="Lau W.W."/>
            <person name="Lane T.W."/>
            <person name="Larimer F.W."/>
            <person name="Lippmeier J.C."/>
            <person name="Lucas S."/>
            <person name="Medina M."/>
            <person name="Montsant A."/>
            <person name="Obornik M."/>
            <person name="Parker M.S."/>
            <person name="Palenik B."/>
            <person name="Pazour G.J."/>
            <person name="Richardson P.M."/>
            <person name="Rynearson T.A."/>
            <person name="Saito M.A."/>
            <person name="Schwartz D.C."/>
            <person name="Thamatrakoln K."/>
            <person name="Valentin K."/>
            <person name="Vardi A."/>
            <person name="Wilkerson F.P."/>
            <person name="Rokhsar D.S."/>
        </authorList>
    </citation>
    <scope>NUCLEOTIDE SEQUENCE [LARGE SCALE GENOMIC DNA]</scope>
    <source>
        <strain evidence="2 3">CCMP1335</strain>
    </source>
</reference>
<evidence type="ECO:0000313" key="2">
    <source>
        <dbReference type="EMBL" id="EED87583.1"/>
    </source>
</evidence>
<organism evidence="2 3">
    <name type="scientific">Thalassiosira pseudonana</name>
    <name type="common">Marine diatom</name>
    <name type="synonym">Cyclotella nana</name>
    <dbReference type="NCBI Taxonomy" id="35128"/>
    <lineage>
        <taxon>Eukaryota</taxon>
        <taxon>Sar</taxon>
        <taxon>Stramenopiles</taxon>
        <taxon>Ochrophyta</taxon>
        <taxon>Bacillariophyta</taxon>
        <taxon>Coscinodiscophyceae</taxon>
        <taxon>Thalassiosirophycidae</taxon>
        <taxon>Thalassiosirales</taxon>
        <taxon>Thalassiosiraceae</taxon>
        <taxon>Thalassiosira</taxon>
    </lineage>
</organism>
<dbReference type="OMA" id="YWRARVG"/>
<sequence>MAKHKKKSKAPRHSNEQQKKTNVEDPNLRKRRRSRSDDAVGSGGVVPPVKINGHININYDGRVTPNSKQSSPANATVKKTPPPFSVVPHIIQWLEKRKKNVPTALRVMDYASAEDTDQVLRLLPSLRERERRALTRHVEKATIFNGDEEKKVEIQGSDGEYDINDDSNTQQASGVRSDTWPSHVQFSNNYRWDKAVPHEIKDKYTPTNNTTRQRTSRLSRKVYFKKITDANHPAYGEYGLYCALPGGASPGTWLLDYVGHVTLGEDQDKTSDYVSDFGLQSELACDANNFGNEARFLNDFRNTGRYPNVEFNTRRDKYGELRQGVFVKQKKDSKEDGFDGVKMHEELLVSYGKSYWRSRVGNLTDFVWRLPGQAMPEGGKPCTDSTGHD</sequence>
<keyword evidence="3" id="KW-1185">Reference proteome</keyword>
<dbReference type="Proteomes" id="UP000001449">
    <property type="component" value="Chromosome 22"/>
</dbReference>
<accession>B8CF81</accession>
<proteinExistence type="predicted"/>
<evidence type="ECO:0000256" key="1">
    <source>
        <dbReference type="SAM" id="MobiDB-lite"/>
    </source>
</evidence>
<dbReference type="AlphaFoldDB" id="B8CF81"/>
<dbReference type="EMBL" id="CM000653">
    <property type="protein sequence ID" value="EED87583.1"/>
    <property type="molecule type" value="Genomic_DNA"/>
</dbReference>
<dbReference type="SUPFAM" id="SSF82199">
    <property type="entry name" value="SET domain"/>
    <property type="match status" value="1"/>
</dbReference>
<dbReference type="STRING" id="35128.B8CF81"/>
<dbReference type="InParanoid" id="B8CF81"/>
<feature type="compositionally biased region" description="Polar residues" evidence="1">
    <location>
        <begin position="64"/>
        <end position="74"/>
    </location>
</feature>